<evidence type="ECO:0000313" key="8">
    <source>
        <dbReference type="EMBL" id="EJT49076.1"/>
    </source>
</evidence>
<dbReference type="AlphaFoldDB" id="J5T496"/>
<organism evidence="8 9">
    <name type="scientific">Trichosporon asahii var. asahii (strain ATCC 90039 / CBS 2479 / JCM 2466 / KCTC 7840 / NBRC 103889/ NCYC 2677 / UAMH 7654)</name>
    <name type="common">Yeast</name>
    <dbReference type="NCBI Taxonomy" id="1186058"/>
    <lineage>
        <taxon>Eukaryota</taxon>
        <taxon>Fungi</taxon>
        <taxon>Dikarya</taxon>
        <taxon>Basidiomycota</taxon>
        <taxon>Agaricomycotina</taxon>
        <taxon>Tremellomycetes</taxon>
        <taxon>Trichosporonales</taxon>
        <taxon>Trichosporonaceae</taxon>
        <taxon>Trichosporon</taxon>
    </lineage>
</organism>
<dbReference type="VEuPathDB" id="FungiDB:A1Q1_01725"/>
<dbReference type="OrthoDB" id="336885at2759"/>
<feature type="domain" description="DNA polymerase alpha subunit B OB" evidence="7">
    <location>
        <begin position="64"/>
        <end position="179"/>
    </location>
</feature>
<keyword evidence="4" id="KW-0235">DNA replication</keyword>
<dbReference type="PIRSF" id="PIRSF018300">
    <property type="entry name" value="DNA_pol_alph_2"/>
    <property type="match status" value="1"/>
</dbReference>
<feature type="domain" description="DNA polymerase alpha/delta/epsilon subunit B" evidence="6">
    <location>
        <begin position="211"/>
        <end position="436"/>
    </location>
</feature>
<protein>
    <recommendedName>
        <fullName evidence="3">DNA polymerase alpha subunit B</fullName>
    </recommendedName>
</protein>
<dbReference type="InterPro" id="IPR016722">
    <property type="entry name" value="DNA_pol_alpha_bsu"/>
</dbReference>
<evidence type="ECO:0000256" key="4">
    <source>
        <dbReference type="ARBA" id="ARBA00022705"/>
    </source>
</evidence>
<dbReference type="PANTHER" id="PTHR23061">
    <property type="entry name" value="DNA POLYMERASE 2 ALPHA 70 KDA SUBUNIT"/>
    <property type="match status" value="1"/>
</dbReference>
<reference evidence="8 9" key="1">
    <citation type="journal article" date="2012" name="Eukaryot. Cell">
        <title>Draft genome sequence of CBS 2479, the standard type strain of Trichosporon asahii.</title>
        <authorList>
            <person name="Yang R.Y."/>
            <person name="Li H.T."/>
            <person name="Zhu H."/>
            <person name="Zhou G.P."/>
            <person name="Wang M."/>
            <person name="Wang L."/>
        </authorList>
    </citation>
    <scope>NUCLEOTIDE SEQUENCE [LARGE SCALE GENOMIC DNA]</scope>
    <source>
        <strain evidence="9">ATCC 90039 / CBS 2479 / JCM 2466 / KCTC 7840 / NCYC 2677 / UAMH 7654</strain>
    </source>
</reference>
<dbReference type="InterPro" id="IPR054300">
    <property type="entry name" value="OB_DPOA2"/>
</dbReference>
<sequence>MTATTQPFHARAQPHHLQETLNGHLSPGSGVPAGVARPRVQLTATEDPKAWDYRYMFEKMSARSEALDEQIDTFAFTIMDAYGLTELGDPHVPAEDATYTVGRILSPPTDSNKATVGSLYLQSSRQFGGGNIVPLRFSPDVKVRGGAPGVRGFGLFPGCLVCVKGRNGGGDAYVADEVLMPPAQILPSSLPDEIVQYQQGERLGGLPMSIYSCAGPYTLDNNLEYEPLDALVDVVCDERPDAVIMLGPFVDAHHPAIASGALRQTPVELFRQQIASRLARINEESPGTVVILIPSVRDLLSRHAAFPQAMLERDGLGLSKRVKVLPNPCTFSLNEVVISTSSVDTLFHLRREELFQRAEEAEPDPSTPVNRNPQGDAMANLVRHVLGQRSFYPLFPAPEALAHEVNLDVTHWDQMSLGDTAPDVLILPSKLRHFSKIVDETLVVNPGHLSRANAPGTFAKITVHPSSPERLEQVDEEGYTTHGVAERARSEVWRI</sequence>
<dbReference type="RefSeq" id="XP_014180239.1">
    <property type="nucleotide sequence ID" value="XM_014324764.1"/>
</dbReference>
<dbReference type="GO" id="GO:0003677">
    <property type="term" value="F:DNA binding"/>
    <property type="evidence" value="ECO:0007669"/>
    <property type="project" value="InterPro"/>
</dbReference>
<evidence type="ECO:0000259" key="7">
    <source>
        <dbReference type="Pfam" id="PF22062"/>
    </source>
</evidence>
<dbReference type="EMBL" id="ALBS01000178">
    <property type="protein sequence ID" value="EJT49076.1"/>
    <property type="molecule type" value="Genomic_DNA"/>
</dbReference>
<dbReference type="GeneID" id="25985239"/>
<dbReference type="PANTHER" id="PTHR23061:SF12">
    <property type="entry name" value="DNA POLYMERASE ALPHA SUBUNIT B"/>
    <property type="match status" value="1"/>
</dbReference>
<dbReference type="HOGENOM" id="CLU_014923_2_0_1"/>
<keyword evidence="5" id="KW-0539">Nucleus</keyword>
<gene>
    <name evidence="8" type="ORF">A1Q1_01725</name>
</gene>
<comment type="caution">
    <text evidence="8">The sequence shown here is derived from an EMBL/GenBank/DDBJ whole genome shotgun (WGS) entry which is preliminary data.</text>
</comment>
<evidence type="ECO:0000313" key="9">
    <source>
        <dbReference type="Proteomes" id="UP000002748"/>
    </source>
</evidence>
<evidence type="ECO:0000256" key="1">
    <source>
        <dbReference type="ARBA" id="ARBA00004123"/>
    </source>
</evidence>
<dbReference type="GO" id="GO:0006270">
    <property type="term" value="P:DNA replication initiation"/>
    <property type="evidence" value="ECO:0007669"/>
    <property type="project" value="TreeGrafter"/>
</dbReference>
<evidence type="ECO:0000259" key="6">
    <source>
        <dbReference type="Pfam" id="PF04042"/>
    </source>
</evidence>
<evidence type="ECO:0000256" key="3">
    <source>
        <dbReference type="ARBA" id="ARBA00018596"/>
    </source>
</evidence>
<evidence type="ECO:0000256" key="5">
    <source>
        <dbReference type="ARBA" id="ARBA00023242"/>
    </source>
</evidence>
<dbReference type="Proteomes" id="UP000002748">
    <property type="component" value="Unassembled WGS sequence"/>
</dbReference>
<evidence type="ECO:0000256" key="2">
    <source>
        <dbReference type="ARBA" id="ARBA00007299"/>
    </source>
</evidence>
<comment type="subcellular location">
    <subcellularLocation>
        <location evidence="1">Nucleus</location>
    </subcellularLocation>
</comment>
<dbReference type="Pfam" id="PF22062">
    <property type="entry name" value="OB_DPOA2"/>
    <property type="match status" value="1"/>
</dbReference>
<accession>J5T496</accession>
<dbReference type="Pfam" id="PF04042">
    <property type="entry name" value="DNA_pol_E_B"/>
    <property type="match status" value="1"/>
</dbReference>
<dbReference type="Gene3D" id="3.60.21.60">
    <property type="match status" value="2"/>
</dbReference>
<dbReference type="KEGG" id="tasa:A1Q1_01725"/>
<dbReference type="InterPro" id="IPR007185">
    <property type="entry name" value="DNA_pol_a/d/e_bsu"/>
</dbReference>
<proteinExistence type="inferred from homology"/>
<name>J5T496_TRIAS</name>
<dbReference type="GO" id="GO:0005658">
    <property type="term" value="C:alpha DNA polymerase:primase complex"/>
    <property type="evidence" value="ECO:0007669"/>
    <property type="project" value="TreeGrafter"/>
</dbReference>
<comment type="similarity">
    <text evidence="2">Belongs to the DNA polymerase alpha subunit B family.</text>
</comment>